<dbReference type="Proteomes" id="UP000013209">
    <property type="component" value="Unassembled WGS sequence"/>
</dbReference>
<evidence type="ECO:0000313" key="2">
    <source>
        <dbReference type="Proteomes" id="UP000013209"/>
    </source>
</evidence>
<dbReference type="RefSeq" id="WP_004806186.1">
    <property type="nucleotide sequence ID" value="NZ_KB849440.1"/>
</dbReference>
<dbReference type="Pfam" id="PF15587">
    <property type="entry name" value="Imm9"/>
    <property type="match status" value="1"/>
</dbReference>
<proteinExistence type="predicted"/>
<protein>
    <submittedName>
        <fullName evidence="1">Uncharacterized protein</fullName>
    </submittedName>
</protein>
<dbReference type="EMBL" id="APPH01000014">
    <property type="protein sequence ID" value="ENV08688.1"/>
    <property type="molecule type" value="Genomic_DNA"/>
</dbReference>
<evidence type="ECO:0000313" key="1">
    <source>
        <dbReference type="EMBL" id="ENV08688.1"/>
    </source>
</evidence>
<gene>
    <name evidence="1" type="ORF">F966_02803</name>
</gene>
<dbReference type="STRING" id="1144672.F966_02803"/>
<accession>N8XML3</accession>
<dbReference type="PATRIC" id="fig|1144672.3.peg.2689"/>
<dbReference type="InterPro" id="IPR028963">
    <property type="entry name" value="Imm9"/>
</dbReference>
<dbReference type="HOGENOM" id="CLU_1701748_0_0_6"/>
<comment type="caution">
    <text evidence="1">The sequence shown here is derived from an EMBL/GenBank/DDBJ whole genome shotgun (WGS) entry which is preliminary data.</text>
</comment>
<reference evidence="1 2" key="1">
    <citation type="submission" date="2013-02" db="EMBL/GenBank/DDBJ databases">
        <title>The Genome Sequence of Acinetobacter sp. CIP 56.2.</title>
        <authorList>
            <consortium name="The Broad Institute Genome Sequencing Platform"/>
            <consortium name="The Broad Institute Genome Sequencing Center for Infectious Disease"/>
            <person name="Cerqueira G."/>
            <person name="Feldgarden M."/>
            <person name="Courvalin P."/>
            <person name="Perichon B."/>
            <person name="Grillot-Courvalin C."/>
            <person name="Clermont D."/>
            <person name="Rocha E."/>
            <person name="Yoon E.-J."/>
            <person name="Nemec A."/>
            <person name="Walker B."/>
            <person name="Young S.K."/>
            <person name="Zeng Q."/>
            <person name="Gargeya S."/>
            <person name="Fitzgerald M."/>
            <person name="Haas B."/>
            <person name="Abouelleil A."/>
            <person name="Alvarado L."/>
            <person name="Arachchi H.M."/>
            <person name="Berlin A.M."/>
            <person name="Chapman S.B."/>
            <person name="Dewar J."/>
            <person name="Goldberg J."/>
            <person name="Griggs A."/>
            <person name="Gujja S."/>
            <person name="Hansen M."/>
            <person name="Howarth C."/>
            <person name="Imamovic A."/>
            <person name="Larimer J."/>
            <person name="McCowan C."/>
            <person name="Murphy C."/>
            <person name="Neiman D."/>
            <person name="Pearson M."/>
            <person name="Priest M."/>
            <person name="Roberts A."/>
            <person name="Saif S."/>
            <person name="Shea T."/>
            <person name="Sisk P."/>
            <person name="Sykes S."/>
            <person name="Wortman J."/>
            <person name="Nusbaum C."/>
            <person name="Birren B."/>
        </authorList>
    </citation>
    <scope>NUCLEOTIDE SEQUENCE [LARGE SCALE GENOMIC DNA]</scope>
    <source>
        <strain evidence="1 2">CIP 56.2</strain>
    </source>
</reference>
<dbReference type="eggNOG" id="ENOG5032RNT">
    <property type="taxonomic scope" value="Bacteria"/>
</dbReference>
<name>N8XML3_9GAMM</name>
<sequence length="160" mass="18062">MHNYPKIRVLSYIGVMKLNDVVDINAIEALANKYIETLTPSINTEDLGEWRLLMYLVFNHGDVIGLGKRCVTYPSDKEKSWSIGIPVPDLKQAAYGLEEKHFVRTSVDRRAEFHDPVNAKFADYSDLQTCLATNVIRGLEAAFLRGVTIAGKRIKLIRPV</sequence>
<organism evidence="1 2">
    <name type="scientific">Acinetobacter higginsii</name>
    <dbReference type="NCBI Taxonomy" id="70347"/>
    <lineage>
        <taxon>Bacteria</taxon>
        <taxon>Pseudomonadati</taxon>
        <taxon>Pseudomonadota</taxon>
        <taxon>Gammaproteobacteria</taxon>
        <taxon>Moraxellales</taxon>
        <taxon>Moraxellaceae</taxon>
        <taxon>Acinetobacter</taxon>
    </lineage>
</organism>
<dbReference type="AlphaFoldDB" id="N8XML3"/>